<keyword evidence="3" id="KW-1185">Reference proteome</keyword>
<proteinExistence type="predicted"/>
<protein>
    <submittedName>
        <fullName evidence="2">Uncharacterized protein</fullName>
    </submittedName>
</protein>
<accession>A0AAD7ZV66</accession>
<dbReference type="EMBL" id="JASPKZ010007157">
    <property type="protein sequence ID" value="KAJ9586433.1"/>
    <property type="molecule type" value="Genomic_DNA"/>
</dbReference>
<feature type="region of interest" description="Disordered" evidence="1">
    <location>
        <begin position="276"/>
        <end position="303"/>
    </location>
</feature>
<evidence type="ECO:0000256" key="1">
    <source>
        <dbReference type="SAM" id="MobiDB-lite"/>
    </source>
</evidence>
<evidence type="ECO:0000313" key="2">
    <source>
        <dbReference type="EMBL" id="KAJ9586433.1"/>
    </source>
</evidence>
<comment type="caution">
    <text evidence="2">The sequence shown here is derived from an EMBL/GenBank/DDBJ whole genome shotgun (WGS) entry which is preliminary data.</text>
</comment>
<reference evidence="2" key="2">
    <citation type="submission" date="2023-05" db="EMBL/GenBank/DDBJ databases">
        <authorList>
            <person name="Fouks B."/>
        </authorList>
    </citation>
    <scope>NUCLEOTIDE SEQUENCE</scope>
    <source>
        <strain evidence="2">Stay&amp;Tobe</strain>
        <tissue evidence="2">Testes</tissue>
    </source>
</reference>
<dbReference type="Proteomes" id="UP001233999">
    <property type="component" value="Unassembled WGS sequence"/>
</dbReference>
<organism evidence="2 3">
    <name type="scientific">Diploptera punctata</name>
    <name type="common">Pacific beetle cockroach</name>
    <dbReference type="NCBI Taxonomy" id="6984"/>
    <lineage>
        <taxon>Eukaryota</taxon>
        <taxon>Metazoa</taxon>
        <taxon>Ecdysozoa</taxon>
        <taxon>Arthropoda</taxon>
        <taxon>Hexapoda</taxon>
        <taxon>Insecta</taxon>
        <taxon>Pterygota</taxon>
        <taxon>Neoptera</taxon>
        <taxon>Polyneoptera</taxon>
        <taxon>Dictyoptera</taxon>
        <taxon>Blattodea</taxon>
        <taxon>Blaberoidea</taxon>
        <taxon>Blaberidae</taxon>
        <taxon>Diplopterinae</taxon>
        <taxon>Diploptera</taxon>
    </lineage>
</organism>
<gene>
    <name evidence="2" type="ORF">L9F63_019915</name>
</gene>
<reference evidence="2" key="1">
    <citation type="journal article" date="2023" name="IScience">
        <title>Live-bearing cockroach genome reveals convergent evolutionary mechanisms linked to viviparity in insects and beyond.</title>
        <authorList>
            <person name="Fouks B."/>
            <person name="Harrison M.C."/>
            <person name="Mikhailova A.A."/>
            <person name="Marchal E."/>
            <person name="English S."/>
            <person name="Carruthers M."/>
            <person name="Jennings E.C."/>
            <person name="Chiamaka E.L."/>
            <person name="Frigard R.A."/>
            <person name="Pippel M."/>
            <person name="Attardo G.M."/>
            <person name="Benoit J.B."/>
            <person name="Bornberg-Bauer E."/>
            <person name="Tobe S.S."/>
        </authorList>
    </citation>
    <scope>NUCLEOTIDE SEQUENCE</scope>
    <source>
        <strain evidence="2">Stay&amp;Tobe</strain>
    </source>
</reference>
<dbReference type="AlphaFoldDB" id="A0AAD7ZV66"/>
<feature type="compositionally biased region" description="Low complexity" evidence="1">
    <location>
        <begin position="276"/>
        <end position="295"/>
    </location>
</feature>
<feature type="non-terminal residue" evidence="2">
    <location>
        <position position="303"/>
    </location>
</feature>
<name>A0AAD7ZV66_DIPPU</name>
<sequence length="303" mass="33958">LELPYSELDQQSDYIEVSVDVGVHKDSVRRVAYFPDNETVVSCSQDTSATLVIRHVTARKAPYIFKLARVIQLKFPSFSILGKQIEFGNRTLYPGPSCGKTENSTTCAIDPNELLTAEAQQWQRGQLLVCCCDHIATLRIAREQGCITPPPLPPPSREHHASVPSPWTAAEARGAVTPDIPSHDESISRVSSVSSVSSHSTSARMTSLQGLNVLRAKHERQQEQVRHLVEQCAPHLALRLWDLEEIRFSRDLPVTRRMRDRRLDISDPEKLMRARLPSPSSISQLSSTTSSLVTPRISKKMYR</sequence>
<evidence type="ECO:0000313" key="3">
    <source>
        <dbReference type="Proteomes" id="UP001233999"/>
    </source>
</evidence>